<proteinExistence type="predicted"/>
<accession>A0A914Y152</accession>
<evidence type="ECO:0000313" key="3">
    <source>
        <dbReference type="WBParaSite" id="PSU_v2.g13182.t1"/>
    </source>
</evidence>
<feature type="compositionally biased region" description="Basic and acidic residues" evidence="1">
    <location>
        <begin position="192"/>
        <end position="202"/>
    </location>
</feature>
<name>A0A914Y152_9BILA</name>
<feature type="region of interest" description="Disordered" evidence="1">
    <location>
        <begin position="101"/>
        <end position="202"/>
    </location>
</feature>
<reference evidence="3" key="1">
    <citation type="submission" date="2022-11" db="UniProtKB">
        <authorList>
            <consortium name="WormBaseParasite"/>
        </authorList>
    </citation>
    <scope>IDENTIFICATION</scope>
</reference>
<protein>
    <submittedName>
        <fullName evidence="3">Uncharacterized protein</fullName>
    </submittedName>
</protein>
<organism evidence="2 3">
    <name type="scientific">Panagrolaimus superbus</name>
    <dbReference type="NCBI Taxonomy" id="310955"/>
    <lineage>
        <taxon>Eukaryota</taxon>
        <taxon>Metazoa</taxon>
        <taxon>Ecdysozoa</taxon>
        <taxon>Nematoda</taxon>
        <taxon>Chromadorea</taxon>
        <taxon>Rhabditida</taxon>
        <taxon>Tylenchina</taxon>
        <taxon>Panagrolaimomorpha</taxon>
        <taxon>Panagrolaimoidea</taxon>
        <taxon>Panagrolaimidae</taxon>
        <taxon>Panagrolaimus</taxon>
    </lineage>
</organism>
<sequence>MNPHTCYDVELIFLKKHRMKRPDERLTIYFNDMEDLHKMRKEFGKDKIDITRHYAGRITVGIFIQNWEFKHELRRKNKFDHEVKEAEKRAIIYASDSKLDANYNYKDSPPSPSENLSKVSKAPKDPMDSSSSNSSKKRRLKENEEKERRQKKKKEKEEKEKKRGKKDGLIKADKNNTMESKEQTSKASVSRETTKEGPKTKK</sequence>
<dbReference type="AlphaFoldDB" id="A0A914Y152"/>
<evidence type="ECO:0000256" key="1">
    <source>
        <dbReference type="SAM" id="MobiDB-lite"/>
    </source>
</evidence>
<evidence type="ECO:0000313" key="2">
    <source>
        <dbReference type="Proteomes" id="UP000887577"/>
    </source>
</evidence>
<dbReference type="WBParaSite" id="PSU_v2.g13182.t1">
    <property type="protein sequence ID" value="PSU_v2.g13182.t1"/>
    <property type="gene ID" value="PSU_v2.g13182"/>
</dbReference>
<keyword evidence="2" id="KW-1185">Reference proteome</keyword>
<dbReference type="Proteomes" id="UP000887577">
    <property type="component" value="Unplaced"/>
</dbReference>
<feature type="compositionally biased region" description="Basic and acidic residues" evidence="1">
    <location>
        <begin position="155"/>
        <end position="184"/>
    </location>
</feature>